<dbReference type="Proteomes" id="UP000518887">
    <property type="component" value="Unassembled WGS sequence"/>
</dbReference>
<name>A0A7W8G6H1_9SPIR</name>
<feature type="transmembrane region" description="Helical" evidence="1">
    <location>
        <begin position="77"/>
        <end position="100"/>
    </location>
</feature>
<gene>
    <name evidence="3" type="ORF">HNP76_000050</name>
</gene>
<evidence type="ECO:0000313" key="3">
    <source>
        <dbReference type="EMBL" id="MBB5224710.1"/>
    </source>
</evidence>
<protein>
    <submittedName>
        <fullName evidence="3">HD-GYP domain-containing protein (C-di-GMP phosphodiesterase class II)</fullName>
    </submittedName>
</protein>
<evidence type="ECO:0000313" key="4">
    <source>
        <dbReference type="Proteomes" id="UP000518887"/>
    </source>
</evidence>
<dbReference type="AlphaFoldDB" id="A0A7W8G6H1"/>
<organism evidence="3 4">
    <name type="scientific">Treponema ruminis</name>
    <dbReference type="NCBI Taxonomy" id="744515"/>
    <lineage>
        <taxon>Bacteria</taxon>
        <taxon>Pseudomonadati</taxon>
        <taxon>Spirochaetota</taxon>
        <taxon>Spirochaetia</taxon>
        <taxon>Spirochaetales</taxon>
        <taxon>Treponemataceae</taxon>
        <taxon>Treponema</taxon>
    </lineage>
</organism>
<dbReference type="PANTHER" id="PTHR43155">
    <property type="entry name" value="CYCLIC DI-GMP PHOSPHODIESTERASE PA4108-RELATED"/>
    <property type="match status" value="1"/>
</dbReference>
<dbReference type="EMBL" id="JACHFQ010000001">
    <property type="protein sequence ID" value="MBB5224710.1"/>
    <property type="molecule type" value="Genomic_DNA"/>
</dbReference>
<feature type="domain" description="HD-GYP" evidence="2">
    <location>
        <begin position="105"/>
        <end position="302"/>
    </location>
</feature>
<dbReference type="Gene3D" id="1.10.3210.10">
    <property type="entry name" value="Hypothetical protein af1432"/>
    <property type="match status" value="1"/>
</dbReference>
<reference evidence="3 4" key="1">
    <citation type="submission" date="2020-08" db="EMBL/GenBank/DDBJ databases">
        <title>Genomic Encyclopedia of Type Strains, Phase IV (KMG-IV): sequencing the most valuable type-strain genomes for metagenomic binning, comparative biology and taxonomic classification.</title>
        <authorList>
            <person name="Goeker M."/>
        </authorList>
    </citation>
    <scope>NUCLEOTIDE SEQUENCE [LARGE SCALE GENOMIC DNA]</scope>
    <source>
        <strain evidence="3 4">DSM 103462</strain>
    </source>
</reference>
<accession>A0A7W8G6H1</accession>
<keyword evidence="4" id="KW-1185">Reference proteome</keyword>
<dbReference type="CDD" id="cd00077">
    <property type="entry name" value="HDc"/>
    <property type="match status" value="1"/>
</dbReference>
<sequence>MESLFLINSITVAEYLIITAIILMVVNFGVTLFSIFLRSDVLYNDSGAHFVANLVLLIFEIIFIIFDIVVIPFENISIHMALPIISCTVLFTLLLAWNFIQLRGISIRSMEILETLVGVIEAGDENLDGHSLHVQNLTMLIYDYLPFFDRQKINPMNLQYASLFLDIGKLGIPRSIIDKKGKLSPQEKELIQRHPEICVELFERLPAFTTVTYWVKYHHERVDGNGYYHLKNEEIPLASRILAIADTYSAITMDRSYRPSLSYESAISELRLVSGSQLDARLVEIFCSIPRKKVSACMNDVRNRMKKYQTGDFRW</sequence>
<dbReference type="SUPFAM" id="SSF109604">
    <property type="entry name" value="HD-domain/PDEase-like"/>
    <property type="match status" value="1"/>
</dbReference>
<keyword evidence="1" id="KW-0472">Membrane</keyword>
<dbReference type="PROSITE" id="PS51832">
    <property type="entry name" value="HD_GYP"/>
    <property type="match status" value="1"/>
</dbReference>
<comment type="caution">
    <text evidence="3">The sequence shown here is derived from an EMBL/GenBank/DDBJ whole genome shotgun (WGS) entry which is preliminary data.</text>
</comment>
<dbReference type="Pfam" id="PF13487">
    <property type="entry name" value="HD_5"/>
    <property type="match status" value="1"/>
</dbReference>
<dbReference type="InterPro" id="IPR003607">
    <property type="entry name" value="HD/PDEase_dom"/>
</dbReference>
<evidence type="ECO:0000259" key="2">
    <source>
        <dbReference type="PROSITE" id="PS51832"/>
    </source>
</evidence>
<proteinExistence type="predicted"/>
<feature type="transmembrane region" description="Helical" evidence="1">
    <location>
        <begin position="50"/>
        <end position="71"/>
    </location>
</feature>
<evidence type="ECO:0000256" key="1">
    <source>
        <dbReference type="SAM" id="Phobius"/>
    </source>
</evidence>
<dbReference type="InterPro" id="IPR037522">
    <property type="entry name" value="HD_GYP_dom"/>
</dbReference>
<feature type="transmembrane region" description="Helical" evidence="1">
    <location>
        <begin position="15"/>
        <end position="38"/>
    </location>
</feature>
<dbReference type="RefSeq" id="WP_184656315.1">
    <property type="nucleotide sequence ID" value="NZ_JACHFQ010000001.1"/>
</dbReference>
<keyword evidence="1" id="KW-1133">Transmembrane helix</keyword>
<keyword evidence="1" id="KW-0812">Transmembrane</keyword>